<reference evidence="1" key="1">
    <citation type="journal article" date="2021" name="Proc. Natl. Acad. Sci. U.S.A.">
        <title>A Catalog of Tens of Thousands of Viruses from Human Metagenomes Reveals Hidden Associations with Chronic Diseases.</title>
        <authorList>
            <person name="Tisza M.J."/>
            <person name="Buck C.B."/>
        </authorList>
    </citation>
    <scope>NUCLEOTIDE SEQUENCE</scope>
    <source>
        <strain evidence="1">CtHG14</strain>
    </source>
</reference>
<dbReference type="EMBL" id="BK059106">
    <property type="protein sequence ID" value="DAE31296.1"/>
    <property type="molecule type" value="Genomic_DNA"/>
</dbReference>
<organism evidence="1">
    <name type="scientific">virus sp. ctHG14</name>
    <dbReference type="NCBI Taxonomy" id="2827626"/>
    <lineage>
        <taxon>Viruses</taxon>
    </lineage>
</organism>
<name>A0A8S5RIT9_9VIRU</name>
<protein>
    <submittedName>
        <fullName evidence="1">Uncharacterized protein</fullName>
    </submittedName>
</protein>
<accession>A0A8S5RIT9</accession>
<evidence type="ECO:0000313" key="1">
    <source>
        <dbReference type="EMBL" id="DAE31296.1"/>
    </source>
</evidence>
<proteinExistence type="predicted"/>
<sequence>MVKYRPHRGALCDAMAEMRIFDSVEDMFHYVVEDWKAYGNPFDIGDLTITCDEGKDERINWKEGRYVCTRRMREKIFDTPQCIGMCSIES</sequence>